<accession>A0A2S0UI70</accession>
<dbReference type="Proteomes" id="UP000244496">
    <property type="component" value="Chromosome"/>
</dbReference>
<organism evidence="1 2">
    <name type="scientific">Paragemmobacter aquarius</name>
    <dbReference type="NCBI Taxonomy" id="2169400"/>
    <lineage>
        <taxon>Bacteria</taxon>
        <taxon>Pseudomonadati</taxon>
        <taxon>Pseudomonadota</taxon>
        <taxon>Alphaproteobacteria</taxon>
        <taxon>Rhodobacterales</taxon>
        <taxon>Paracoccaceae</taxon>
        <taxon>Paragemmobacter</taxon>
    </lineage>
</organism>
<gene>
    <name evidence="1" type="ORF">HYN69_02365</name>
</gene>
<proteinExistence type="predicted"/>
<keyword evidence="2" id="KW-1185">Reference proteome</keyword>
<name>A0A2S0UI70_9RHOB</name>
<protein>
    <submittedName>
        <fullName evidence="1">Uncharacterized protein</fullName>
    </submittedName>
</protein>
<evidence type="ECO:0000313" key="2">
    <source>
        <dbReference type="Proteomes" id="UP000244496"/>
    </source>
</evidence>
<dbReference type="AlphaFoldDB" id="A0A2S0UI70"/>
<evidence type="ECO:0000313" key="1">
    <source>
        <dbReference type="EMBL" id="AWB47506.1"/>
    </source>
</evidence>
<reference evidence="1 2" key="1">
    <citation type="submission" date="2018-04" db="EMBL/GenBank/DDBJ databases">
        <title>Genome sequencing of Gemmobacter.</title>
        <authorList>
            <person name="Yi H."/>
            <person name="Baek M.-G."/>
        </authorList>
    </citation>
    <scope>NUCLEOTIDE SEQUENCE [LARGE SCALE GENOMIC DNA]</scope>
    <source>
        <strain evidence="1 2">HYN0069</strain>
    </source>
</reference>
<dbReference type="EMBL" id="CP028918">
    <property type="protein sequence ID" value="AWB47506.1"/>
    <property type="molecule type" value="Genomic_DNA"/>
</dbReference>
<sequence>MQALVEMRIDLFALVPEQCQLREAFEIEFHPASLPPTMVPQGSFAGKGGVIAAQWRSFCVGLC</sequence>
<dbReference type="KEGG" id="geh:HYN69_02365"/>